<keyword evidence="3" id="KW-0282">Flagellum</keyword>
<accession>W4HGG5</accession>
<proteinExistence type="predicted"/>
<dbReference type="Gene3D" id="3.30.750.140">
    <property type="match status" value="1"/>
</dbReference>
<keyword evidence="3" id="KW-0969">Cilium</keyword>
<sequence>MTPIFLIMQSRLAGGAGAPASDRDGAAGFGDMLTASSAPGQQTAPQAVESRWATGAAGTDDIAAELVAGLSELAEQMAAGIDGEAQLSPAGLERFERDVSEQVAQFLSEFDFLHGTRTAEALAGATTAGSPGAARIGSPVIEIATGLPKPAAIVSAAITSTLRTLNIGPALAPTNGAEAQPLDTALPRQAPEAAHAAQPTGSILVQSDAATTANAPGPDTARSAPQSATASAAHAAEARYVQADAERIGPRTLAAAPATPTEQPAAAITQSVTIPAASIGDQAARSRPLFARVAPPTAENDAAAPVSADADPARPQRDAPSIAPIARAFAPLHGMATPATSFAAFAASGQTLDSGPTDPDSTTPFLPQPPLVAPNAALSFAETTAAQARTQMNSAAPDPSGAGVLDQIKRGSVSEGRTRIELTPAGLGTIEIDLGPDEAGQLRIVVRAESPAVLSMLRSDRAALLTALGDSNAALGDATLDFESFGGQAGDGRSPGTERRDLRGDIGHDIPEVEGSAPSLTPLASPQAAATDRLDIFT</sequence>
<feature type="region of interest" description="Disordered" evidence="1">
    <location>
        <begin position="15"/>
        <end position="46"/>
    </location>
</feature>
<evidence type="ECO:0000256" key="1">
    <source>
        <dbReference type="SAM" id="MobiDB-lite"/>
    </source>
</evidence>
<dbReference type="Proteomes" id="UP000019063">
    <property type="component" value="Unassembled WGS sequence"/>
</dbReference>
<protein>
    <submittedName>
        <fullName evidence="3">Flagellar hook-length control protein</fullName>
    </submittedName>
</protein>
<dbReference type="EMBL" id="AQQW01000012">
    <property type="protein sequence ID" value="ETW11478.1"/>
    <property type="molecule type" value="Genomic_DNA"/>
</dbReference>
<feature type="region of interest" description="Disordered" evidence="1">
    <location>
        <begin position="485"/>
        <end position="538"/>
    </location>
</feature>
<feature type="compositionally biased region" description="Low complexity" evidence="1">
    <location>
        <begin position="221"/>
        <end position="235"/>
    </location>
</feature>
<name>W4HGG5_9RHOB</name>
<feature type="domain" description="Flagellar hook-length control protein-like C-terminal" evidence="2">
    <location>
        <begin position="414"/>
        <end position="483"/>
    </location>
</feature>
<evidence type="ECO:0000259" key="2">
    <source>
        <dbReference type="Pfam" id="PF02120"/>
    </source>
</evidence>
<dbReference type="InterPro" id="IPR038610">
    <property type="entry name" value="FliK-like_C_sf"/>
</dbReference>
<feature type="region of interest" description="Disordered" evidence="1">
    <location>
        <begin position="211"/>
        <end position="235"/>
    </location>
</feature>
<gene>
    <name evidence="3" type="ORF">ATO8_17445</name>
</gene>
<dbReference type="STRING" id="1379903.ATO8_17445"/>
<reference evidence="3 4" key="1">
    <citation type="journal article" date="2014" name="Antonie Van Leeuwenhoek">
        <title>Roseivivax atlanticus sp. nov., isolated from surface seawater of the Atlantic Ocean.</title>
        <authorList>
            <person name="Li G."/>
            <person name="Lai Q."/>
            <person name="Liu X."/>
            <person name="Sun F."/>
            <person name="Shao Z."/>
        </authorList>
    </citation>
    <scope>NUCLEOTIDE SEQUENCE [LARGE SCALE GENOMIC DNA]</scope>
    <source>
        <strain evidence="3 4">22II-s10s</strain>
    </source>
</reference>
<organism evidence="3 4">
    <name type="scientific">Roseivivax marinus</name>
    <dbReference type="NCBI Taxonomy" id="1379903"/>
    <lineage>
        <taxon>Bacteria</taxon>
        <taxon>Pseudomonadati</taxon>
        <taxon>Pseudomonadota</taxon>
        <taxon>Alphaproteobacteria</taxon>
        <taxon>Rhodobacterales</taxon>
        <taxon>Roseobacteraceae</taxon>
        <taxon>Roseivivax</taxon>
    </lineage>
</organism>
<evidence type="ECO:0000313" key="4">
    <source>
        <dbReference type="Proteomes" id="UP000019063"/>
    </source>
</evidence>
<feature type="compositionally biased region" description="Polar residues" evidence="1">
    <location>
        <begin position="34"/>
        <end position="45"/>
    </location>
</feature>
<evidence type="ECO:0000313" key="3">
    <source>
        <dbReference type="EMBL" id="ETW11478.1"/>
    </source>
</evidence>
<dbReference type="eggNOG" id="ENOG50331JN">
    <property type="taxonomic scope" value="Bacteria"/>
</dbReference>
<keyword evidence="3" id="KW-0966">Cell projection</keyword>
<dbReference type="AlphaFoldDB" id="W4HGG5"/>
<feature type="compositionally biased region" description="Low complexity" evidence="1">
    <location>
        <begin position="298"/>
        <end position="310"/>
    </location>
</feature>
<comment type="caution">
    <text evidence="3">The sequence shown here is derived from an EMBL/GenBank/DDBJ whole genome shotgun (WGS) entry which is preliminary data.</text>
</comment>
<keyword evidence="4" id="KW-1185">Reference proteome</keyword>
<feature type="compositionally biased region" description="Basic and acidic residues" evidence="1">
    <location>
        <begin position="496"/>
        <end position="511"/>
    </location>
</feature>
<dbReference type="InterPro" id="IPR021136">
    <property type="entry name" value="Flagellar_hook_control-like_C"/>
</dbReference>
<feature type="region of interest" description="Disordered" evidence="1">
    <location>
        <begin position="297"/>
        <end position="318"/>
    </location>
</feature>
<dbReference type="Pfam" id="PF02120">
    <property type="entry name" value="Flg_hook"/>
    <property type="match status" value="1"/>
</dbReference>